<dbReference type="GO" id="GO:0008955">
    <property type="term" value="F:peptidoglycan glycosyltransferase activity"/>
    <property type="evidence" value="ECO:0007669"/>
    <property type="project" value="UniProtKB-EC"/>
</dbReference>
<dbReference type="GO" id="GO:0051301">
    <property type="term" value="P:cell division"/>
    <property type="evidence" value="ECO:0007669"/>
    <property type="project" value="InterPro"/>
</dbReference>
<evidence type="ECO:0000256" key="15">
    <source>
        <dbReference type="ARBA" id="ARBA00049902"/>
    </source>
</evidence>
<dbReference type="EC" id="2.4.99.28" evidence="14"/>
<dbReference type="Pfam" id="PF01098">
    <property type="entry name" value="FTSW_RODA_SPOVE"/>
    <property type="match status" value="1"/>
</dbReference>
<dbReference type="eggNOG" id="COG0772">
    <property type="taxonomic scope" value="Bacteria"/>
</dbReference>
<feature type="transmembrane region" description="Helical" evidence="16">
    <location>
        <begin position="295"/>
        <end position="312"/>
    </location>
</feature>
<feature type="transmembrane region" description="Helical" evidence="16">
    <location>
        <begin position="42"/>
        <end position="60"/>
    </location>
</feature>
<dbReference type="GO" id="GO:0005886">
    <property type="term" value="C:plasma membrane"/>
    <property type="evidence" value="ECO:0007669"/>
    <property type="project" value="TreeGrafter"/>
</dbReference>
<evidence type="ECO:0000256" key="12">
    <source>
        <dbReference type="ARBA" id="ARBA00041185"/>
    </source>
</evidence>
<keyword evidence="4 16" id="KW-0812">Transmembrane</keyword>
<dbReference type="PANTHER" id="PTHR30474:SF2">
    <property type="entry name" value="PEPTIDOGLYCAN GLYCOSYLTRANSFERASE FTSW-RELATED"/>
    <property type="match status" value="1"/>
</dbReference>
<dbReference type="GO" id="GO:0009252">
    <property type="term" value="P:peptidoglycan biosynthetic process"/>
    <property type="evidence" value="ECO:0007669"/>
    <property type="project" value="UniProtKB-KW"/>
</dbReference>
<comment type="similarity">
    <text evidence="11">Belongs to the SEDS family. FtsW subfamily.</text>
</comment>
<gene>
    <name evidence="17" type="ordered locus">Rru_A0951</name>
</gene>
<comment type="catalytic activity">
    <reaction evidence="15">
        <text>[GlcNAc-(1-&gt;4)-Mur2Ac(oyl-L-Ala-gamma-D-Glu-L-Lys-D-Ala-D-Ala)](n)-di-trans,octa-cis-undecaprenyl diphosphate + beta-D-GlcNAc-(1-&gt;4)-Mur2Ac(oyl-L-Ala-gamma-D-Glu-L-Lys-D-Ala-D-Ala)-di-trans,octa-cis-undecaprenyl diphosphate = [GlcNAc-(1-&gt;4)-Mur2Ac(oyl-L-Ala-gamma-D-Glu-L-Lys-D-Ala-D-Ala)](n+1)-di-trans,octa-cis-undecaprenyl diphosphate + di-trans,octa-cis-undecaprenyl diphosphate + H(+)</text>
        <dbReference type="Rhea" id="RHEA:23708"/>
        <dbReference type="Rhea" id="RHEA-COMP:9602"/>
        <dbReference type="Rhea" id="RHEA-COMP:9603"/>
        <dbReference type="ChEBI" id="CHEBI:15378"/>
        <dbReference type="ChEBI" id="CHEBI:58405"/>
        <dbReference type="ChEBI" id="CHEBI:60033"/>
        <dbReference type="ChEBI" id="CHEBI:78435"/>
        <dbReference type="EC" id="2.4.99.28"/>
    </reaction>
</comment>
<evidence type="ECO:0000256" key="8">
    <source>
        <dbReference type="ARBA" id="ARBA00023136"/>
    </source>
</evidence>
<evidence type="ECO:0000313" key="17">
    <source>
        <dbReference type="EMBL" id="ABC21752.1"/>
    </source>
</evidence>
<organism evidence="17 18">
    <name type="scientific">Rhodospirillum rubrum (strain ATCC 11170 / ATH 1.1.1 / DSM 467 / LMG 4362 / NCIMB 8255 / S1)</name>
    <dbReference type="NCBI Taxonomy" id="269796"/>
    <lineage>
        <taxon>Bacteria</taxon>
        <taxon>Pseudomonadati</taxon>
        <taxon>Pseudomonadota</taxon>
        <taxon>Alphaproteobacteria</taxon>
        <taxon>Rhodospirillales</taxon>
        <taxon>Rhodospirillaceae</taxon>
        <taxon>Rhodospirillum</taxon>
    </lineage>
</organism>
<feature type="transmembrane region" description="Helical" evidence="16">
    <location>
        <begin position="145"/>
        <end position="161"/>
    </location>
</feature>
<evidence type="ECO:0000256" key="16">
    <source>
        <dbReference type="SAM" id="Phobius"/>
    </source>
</evidence>
<evidence type="ECO:0000256" key="13">
    <source>
        <dbReference type="ARBA" id="ARBA00041418"/>
    </source>
</evidence>
<evidence type="ECO:0000256" key="7">
    <source>
        <dbReference type="ARBA" id="ARBA00022989"/>
    </source>
</evidence>
<evidence type="ECO:0000313" key="18">
    <source>
        <dbReference type="Proteomes" id="UP000001929"/>
    </source>
</evidence>
<evidence type="ECO:0000256" key="2">
    <source>
        <dbReference type="ARBA" id="ARBA00022676"/>
    </source>
</evidence>
<comment type="subcellular location">
    <subcellularLocation>
        <location evidence="1">Membrane</location>
        <topology evidence="1">Multi-pass membrane protein</topology>
    </subcellularLocation>
</comment>
<dbReference type="EnsemblBacteria" id="ABC21752">
    <property type="protein sequence ID" value="ABC21752"/>
    <property type="gene ID" value="Rru_A0951"/>
</dbReference>
<evidence type="ECO:0000256" key="1">
    <source>
        <dbReference type="ARBA" id="ARBA00004141"/>
    </source>
</evidence>
<dbReference type="GO" id="GO:0015648">
    <property type="term" value="F:lipid-linked peptidoglycan transporter activity"/>
    <property type="evidence" value="ECO:0007669"/>
    <property type="project" value="TreeGrafter"/>
</dbReference>
<evidence type="ECO:0000256" key="9">
    <source>
        <dbReference type="ARBA" id="ARBA00032370"/>
    </source>
</evidence>
<sequence>MTMRVVTAPAEPPQGASHVAPSFTRMDTSVLGRWWWTVDRPMLGAVALLIAAGVFLILAAGPPAAGRIGAQTYHFVQRQFLFVPVAGVLVIAVSLLPVLWVRRIAVLLFALFMVLLLGTLFVSSDIKGASRWIAIGPFALQPSEFVKPTFAVVTAWMFASARTQDRFPGNLIAMLLMAVVGALLVAQPDFGMTMVVACVWGTQFFLAGLSLVWVVLLAAVGMIGAVIAYFALPHVQSRVDRFLDPASGDQYQIRQSMKAFMEGGLFGRGPGEGRVKEFLPDAHTDFIFAVAGEEFGLFLCLTIVALFAFLIIRSAIRLRREQNLFVLIAAGGLLTQLGLQALINMASSLSLIPTKGMTLPFISYGGSSLLSTAVAMGMVLALTRRRAHGERT</sequence>
<keyword evidence="3" id="KW-0808">Transferase</keyword>
<dbReference type="PATRIC" id="fig|269796.9.peg.1007"/>
<keyword evidence="7 16" id="KW-1133">Transmembrane helix</keyword>
<feature type="transmembrane region" description="Helical" evidence="16">
    <location>
        <begin position="206"/>
        <end position="232"/>
    </location>
</feature>
<feature type="transmembrane region" description="Helical" evidence="16">
    <location>
        <begin position="167"/>
        <end position="186"/>
    </location>
</feature>
<dbReference type="PANTHER" id="PTHR30474">
    <property type="entry name" value="CELL CYCLE PROTEIN"/>
    <property type="match status" value="1"/>
</dbReference>
<dbReference type="KEGG" id="rru:Rru_A0951"/>
<keyword evidence="18" id="KW-1185">Reference proteome</keyword>
<feature type="transmembrane region" description="Helical" evidence="16">
    <location>
        <begin position="324"/>
        <end position="343"/>
    </location>
</feature>
<feature type="transmembrane region" description="Helical" evidence="16">
    <location>
        <begin position="80"/>
        <end position="100"/>
    </location>
</feature>
<reference evidence="17 18" key="1">
    <citation type="journal article" date="2011" name="Stand. Genomic Sci.">
        <title>Complete genome sequence of Rhodospirillum rubrum type strain (S1).</title>
        <authorList>
            <person name="Munk A.C."/>
            <person name="Copeland A."/>
            <person name="Lucas S."/>
            <person name="Lapidus A."/>
            <person name="Del Rio T.G."/>
            <person name="Barry K."/>
            <person name="Detter J.C."/>
            <person name="Hammon N."/>
            <person name="Israni S."/>
            <person name="Pitluck S."/>
            <person name="Brettin T."/>
            <person name="Bruce D."/>
            <person name="Han C."/>
            <person name="Tapia R."/>
            <person name="Gilna P."/>
            <person name="Schmutz J."/>
            <person name="Larimer F."/>
            <person name="Land M."/>
            <person name="Kyrpides N.C."/>
            <person name="Mavromatis K."/>
            <person name="Richardson P."/>
            <person name="Rohde M."/>
            <person name="Goker M."/>
            <person name="Klenk H.P."/>
            <person name="Zhang Y."/>
            <person name="Roberts G.P."/>
            <person name="Reslewic S."/>
            <person name="Schwartz D.C."/>
        </authorList>
    </citation>
    <scope>NUCLEOTIDE SEQUENCE [LARGE SCALE GENOMIC DNA]</scope>
    <source>
        <strain evidence="18">ATCC 11170 / ATH 1.1.1 / DSM 467 / LMG 4362 / NCIMB 8255 / S1</strain>
    </source>
</reference>
<name>Q2RVU3_RHORT</name>
<dbReference type="RefSeq" id="WP_011388706.1">
    <property type="nucleotide sequence ID" value="NC_007643.1"/>
</dbReference>
<evidence type="ECO:0000256" key="10">
    <source>
        <dbReference type="ARBA" id="ARBA00033270"/>
    </source>
</evidence>
<dbReference type="InterPro" id="IPR001182">
    <property type="entry name" value="FtsW/RodA"/>
</dbReference>
<accession>Q2RVU3</accession>
<evidence type="ECO:0000256" key="3">
    <source>
        <dbReference type="ARBA" id="ARBA00022679"/>
    </source>
</evidence>
<keyword evidence="5" id="KW-0133">Cell shape</keyword>
<keyword evidence="8 16" id="KW-0472">Membrane</keyword>
<keyword evidence="6" id="KW-0573">Peptidoglycan synthesis</keyword>
<protein>
    <recommendedName>
        <fullName evidence="12">Probable peptidoglycan glycosyltransferase FtsW</fullName>
        <ecNumber evidence="14">2.4.99.28</ecNumber>
    </recommendedName>
    <alternativeName>
        <fullName evidence="13">Cell division protein FtsW</fullName>
    </alternativeName>
    <alternativeName>
        <fullName evidence="10">Cell wall polymerase</fullName>
    </alternativeName>
    <alternativeName>
        <fullName evidence="9">Peptidoglycan polymerase</fullName>
    </alternativeName>
</protein>
<evidence type="ECO:0000256" key="14">
    <source>
        <dbReference type="ARBA" id="ARBA00044770"/>
    </source>
</evidence>
<evidence type="ECO:0000256" key="5">
    <source>
        <dbReference type="ARBA" id="ARBA00022960"/>
    </source>
</evidence>
<dbReference type="AlphaFoldDB" id="Q2RVU3"/>
<evidence type="ECO:0000256" key="4">
    <source>
        <dbReference type="ARBA" id="ARBA00022692"/>
    </source>
</evidence>
<dbReference type="Proteomes" id="UP000001929">
    <property type="component" value="Chromosome"/>
</dbReference>
<dbReference type="GO" id="GO:0008360">
    <property type="term" value="P:regulation of cell shape"/>
    <property type="evidence" value="ECO:0007669"/>
    <property type="project" value="UniProtKB-KW"/>
</dbReference>
<dbReference type="GO" id="GO:0032153">
    <property type="term" value="C:cell division site"/>
    <property type="evidence" value="ECO:0007669"/>
    <property type="project" value="TreeGrafter"/>
</dbReference>
<evidence type="ECO:0000256" key="6">
    <source>
        <dbReference type="ARBA" id="ARBA00022984"/>
    </source>
</evidence>
<feature type="transmembrane region" description="Helical" evidence="16">
    <location>
        <begin position="363"/>
        <end position="382"/>
    </location>
</feature>
<evidence type="ECO:0000256" key="11">
    <source>
        <dbReference type="ARBA" id="ARBA00038053"/>
    </source>
</evidence>
<dbReference type="HOGENOM" id="CLU_029243_1_1_5"/>
<dbReference type="STRING" id="269796.Rru_A0951"/>
<proteinExistence type="inferred from homology"/>
<dbReference type="EMBL" id="CP000230">
    <property type="protein sequence ID" value="ABC21752.1"/>
    <property type="molecule type" value="Genomic_DNA"/>
</dbReference>
<feature type="transmembrane region" description="Helical" evidence="16">
    <location>
        <begin position="106"/>
        <end position="124"/>
    </location>
</feature>
<keyword evidence="2" id="KW-0328">Glycosyltransferase</keyword>
<dbReference type="PhylomeDB" id="Q2RVU3"/>